<dbReference type="InterPro" id="IPR014036">
    <property type="entry name" value="DeoR-like_C"/>
</dbReference>
<dbReference type="InterPro" id="IPR036388">
    <property type="entry name" value="WH-like_DNA-bd_sf"/>
</dbReference>
<dbReference type="InterPro" id="IPR036390">
    <property type="entry name" value="WH_DNA-bd_sf"/>
</dbReference>
<evidence type="ECO:0000313" key="6">
    <source>
        <dbReference type="EMBL" id="USR99612.1"/>
    </source>
</evidence>
<evidence type="ECO:0000313" key="8">
    <source>
        <dbReference type="Proteomes" id="UP001055437"/>
    </source>
</evidence>
<dbReference type="PANTHER" id="PTHR30363">
    <property type="entry name" value="HTH-TYPE TRANSCRIPTIONAL REGULATOR SRLR-RELATED"/>
    <property type="match status" value="1"/>
</dbReference>
<evidence type="ECO:0000259" key="4">
    <source>
        <dbReference type="PROSITE" id="PS51000"/>
    </source>
</evidence>
<dbReference type="OrthoDB" id="9797223at2"/>
<proteinExistence type="predicted"/>
<name>A0A9N7PHR2_CLOSE</name>
<evidence type="ECO:0000256" key="3">
    <source>
        <dbReference type="ARBA" id="ARBA00023163"/>
    </source>
</evidence>
<protein>
    <submittedName>
        <fullName evidence="6">DeoR/GlpR family DNA-binding transcription regulator</fullName>
    </submittedName>
    <submittedName>
        <fullName evidence="5">DeoR/GlpR transcriptional regulator</fullName>
    </submittedName>
</protein>
<dbReference type="SUPFAM" id="SSF100950">
    <property type="entry name" value="NagB/RpiA/CoA transferase-like"/>
    <property type="match status" value="1"/>
</dbReference>
<keyword evidence="1" id="KW-0805">Transcription regulation</keyword>
<dbReference type="EMBL" id="CP023671">
    <property type="protein sequence ID" value="AYE33045.1"/>
    <property type="molecule type" value="Genomic_DNA"/>
</dbReference>
<dbReference type="SUPFAM" id="SSF46785">
    <property type="entry name" value="Winged helix' DNA-binding domain"/>
    <property type="match status" value="1"/>
</dbReference>
<dbReference type="Pfam" id="PF08220">
    <property type="entry name" value="HTH_DeoR"/>
    <property type="match status" value="1"/>
</dbReference>
<dbReference type="PANTHER" id="PTHR30363:SF56">
    <property type="entry name" value="TRANSCRIPTIONAL REGULATOR, DEOR FAMILY"/>
    <property type="match status" value="1"/>
</dbReference>
<organism evidence="5 7">
    <name type="scientific">Clostridium septicum</name>
    <dbReference type="NCBI Taxonomy" id="1504"/>
    <lineage>
        <taxon>Bacteria</taxon>
        <taxon>Bacillati</taxon>
        <taxon>Bacillota</taxon>
        <taxon>Clostridia</taxon>
        <taxon>Eubacteriales</taxon>
        <taxon>Clostridiaceae</taxon>
        <taxon>Clostridium</taxon>
    </lineage>
</organism>
<dbReference type="GeneID" id="303559164"/>
<dbReference type="GO" id="GO:0003677">
    <property type="term" value="F:DNA binding"/>
    <property type="evidence" value="ECO:0007669"/>
    <property type="project" value="UniProtKB-KW"/>
</dbReference>
<dbReference type="Pfam" id="PF00455">
    <property type="entry name" value="DeoRC"/>
    <property type="match status" value="1"/>
</dbReference>
<dbReference type="GO" id="GO:0003700">
    <property type="term" value="F:DNA-binding transcription factor activity"/>
    <property type="evidence" value="ECO:0007669"/>
    <property type="project" value="InterPro"/>
</dbReference>
<feature type="domain" description="HTH deoR-type" evidence="4">
    <location>
        <begin position="3"/>
        <end position="58"/>
    </location>
</feature>
<evidence type="ECO:0000256" key="1">
    <source>
        <dbReference type="ARBA" id="ARBA00023015"/>
    </source>
</evidence>
<evidence type="ECO:0000313" key="7">
    <source>
        <dbReference type="Proteomes" id="UP000280586"/>
    </source>
</evidence>
<dbReference type="Proteomes" id="UP001055437">
    <property type="component" value="Chromosome"/>
</dbReference>
<dbReference type="PROSITE" id="PS51000">
    <property type="entry name" value="HTH_DEOR_2"/>
    <property type="match status" value="1"/>
</dbReference>
<dbReference type="RefSeq" id="WP_066676335.1">
    <property type="nucleotide sequence ID" value="NZ_CABMIZ010000015.1"/>
</dbReference>
<dbReference type="PROSITE" id="PS00894">
    <property type="entry name" value="HTH_DEOR_1"/>
    <property type="match status" value="1"/>
</dbReference>
<sequence>MVSEKRHSIILNLVNSKGVITLSEIMNETNSSESTIRRDLTFLEEKGALKRIHGGAKTISSPSEELTYSEKSSKNLQAKSDIAKLASLEVNNGDSIFLDAGTTTIEIIKYLKDKNIFVVTNGLKHIDELIDNNINCYLLGGKIKFTTKAIIGGDALKCINKFRFDKCFLGSNGIHVSMGCTTPDTEEAIIKEAAIKNSKKSYILCDDSKFGEVSLVKFGDIQDVTIITNNIENISTYKNLTEVKVVEKS</sequence>
<evidence type="ECO:0000313" key="5">
    <source>
        <dbReference type="EMBL" id="AYE33045.1"/>
    </source>
</evidence>
<keyword evidence="8" id="KW-1185">Reference proteome</keyword>
<dbReference type="Proteomes" id="UP000280586">
    <property type="component" value="Chromosome"/>
</dbReference>
<dbReference type="KEGG" id="csep:CP523_00555"/>
<reference evidence="6" key="2">
    <citation type="submission" date="2022-06" db="EMBL/GenBank/DDBJ databases">
        <authorList>
            <person name="Holder M.E."/>
            <person name="Ajami N.J."/>
            <person name="Petrosino J.F."/>
        </authorList>
    </citation>
    <scope>NUCLEOTIDE SEQUENCE</scope>
    <source>
        <strain evidence="6">RMA 8861</strain>
    </source>
</reference>
<accession>A0A9N7PHR2</accession>
<dbReference type="InterPro" id="IPR037171">
    <property type="entry name" value="NagB/RpiA_transferase-like"/>
</dbReference>
<dbReference type="Gene3D" id="1.10.10.10">
    <property type="entry name" value="Winged helix-like DNA-binding domain superfamily/Winged helix DNA-binding domain"/>
    <property type="match status" value="1"/>
</dbReference>
<dbReference type="AlphaFoldDB" id="A0A9N7PHR2"/>
<dbReference type="InterPro" id="IPR018356">
    <property type="entry name" value="Tscrpt_reg_HTH_DeoR_CS"/>
</dbReference>
<keyword evidence="3" id="KW-0804">Transcription</keyword>
<keyword evidence="2 6" id="KW-0238">DNA-binding</keyword>
<dbReference type="PRINTS" id="PR00037">
    <property type="entry name" value="HTHLACR"/>
</dbReference>
<reference evidence="5 7" key="1">
    <citation type="submission" date="2017-09" db="EMBL/GenBank/DDBJ databases">
        <authorList>
            <person name="Thomas P."/>
            <person name="Seyboldt C."/>
        </authorList>
    </citation>
    <scope>NUCLEOTIDE SEQUENCE [LARGE SCALE GENOMIC DNA]</scope>
    <source>
        <strain evidence="5 7">DSM 7534</strain>
    </source>
</reference>
<dbReference type="SMART" id="SM00420">
    <property type="entry name" value="HTH_DEOR"/>
    <property type="match status" value="1"/>
</dbReference>
<gene>
    <name evidence="5" type="ORF">CP523_00555</name>
    <name evidence="6" type="ORF">NH397_08850</name>
</gene>
<dbReference type="Gene3D" id="3.40.50.1360">
    <property type="match status" value="1"/>
</dbReference>
<dbReference type="SMART" id="SM01134">
    <property type="entry name" value="DeoRC"/>
    <property type="match status" value="1"/>
</dbReference>
<dbReference type="EMBL" id="CP099799">
    <property type="protein sequence ID" value="USR99612.1"/>
    <property type="molecule type" value="Genomic_DNA"/>
</dbReference>
<dbReference type="InterPro" id="IPR001034">
    <property type="entry name" value="DeoR_HTH"/>
</dbReference>
<evidence type="ECO:0000256" key="2">
    <source>
        <dbReference type="ARBA" id="ARBA00023125"/>
    </source>
</evidence>
<dbReference type="InterPro" id="IPR050313">
    <property type="entry name" value="Carb_Metab_HTH_regulators"/>
</dbReference>